<dbReference type="Gramene" id="TraesPARA_EIv1.0_0126860.1">
    <property type="protein sequence ID" value="TraesPARA_EIv1.0_0126860.1.CDS"/>
    <property type="gene ID" value="TraesPARA_EIv1.0_0126860"/>
</dbReference>
<feature type="region of interest" description="Disordered" evidence="1">
    <location>
        <begin position="124"/>
        <end position="163"/>
    </location>
</feature>
<feature type="compositionally biased region" description="Polar residues" evidence="1">
    <location>
        <begin position="125"/>
        <end position="145"/>
    </location>
</feature>
<dbReference type="Gramene" id="TraesWEE_scaffold_011608_01G000100.1">
    <property type="protein sequence ID" value="TraesWEE_scaffold_011608_01G000100.1"/>
    <property type="gene ID" value="TraesWEE_scaffold_011608_01G000100"/>
</dbReference>
<dbReference type="PaxDb" id="4565-Traes_1BS_A5299122E.1"/>
<dbReference type="Gramene" id="TraesSTA1B03G00217200.2">
    <property type="protein sequence ID" value="TraesSTA1B03G00217200.2"/>
    <property type="gene ID" value="TraesSTA1B03G00217200"/>
</dbReference>
<dbReference type="Gramene" id="TraesLDM1B03G00218570.1">
    <property type="protein sequence ID" value="TraesLDM1B03G00218570.1"/>
    <property type="gene ID" value="TraesLDM1B03G00218570"/>
</dbReference>
<dbReference type="GeneID" id="123109961"/>
<dbReference type="Gramene" id="TraesJAG1B03G00218600.1">
    <property type="protein sequence ID" value="TraesJAG1B03G00218600.1"/>
    <property type="gene ID" value="TraesJAG1B03G00218600"/>
</dbReference>
<dbReference type="RefSeq" id="XP_044386357.1">
    <property type="nucleotide sequence ID" value="XM_044530422.1"/>
</dbReference>
<dbReference type="Gramene" id="TraesRN1B0100229500.1">
    <property type="protein sequence ID" value="TraesRN1B0100229500.1"/>
    <property type="gene ID" value="TraesRN1B0100229500"/>
</dbReference>
<name>A0A3B5YSI3_WHEAT</name>
<sequence>MAGCSLTTLGGQYRGGWTQSSGKLSPRNISIRISKRNYIHKIPLPCMSKFNLAKEWKSCAFTSYNFHGRGYKLETQVGCYFFQSMMGSESVISPNLMLLSDEALLTISVVLAYLAGVAPFRPTIPRTQNPSANQHLTASISSDSGRNGKRLLDKSTASDPNDTWNEVRAKLSEALEANGQDASSDSRDKELKNDRKNYPLSMLAIHGGPKLRLLLITFQLLEMEARNISGSFELLDGIRWSEVSVMLIDSLIEPAFMKWIEEEQALENGKIDEKLMMVISRKINEDNGILKRFNRLGKVELYLDLLFFVRFGSARSDSYFDTKFLAENGARILEDLVIFLADVIASIYLEIMSVDGDMPTEVVGSSLALCSLSTRELQKRRNEVAINGWLHQYFESVVSMYEDRFELYVLCRRSCKNTADNRPDKTNWLTNAFRKPSTSTRLDYVCISPFSLPVRRTKELRALTGWRYYYSLFLELSDIAMPFARAVVARVSAAVSYFWVSMIGRSLGLIFSGIRQSLGWK</sequence>
<dbReference type="PANTHER" id="PTHR36807">
    <property type="entry name" value="PHOSPHOGLYCOLATE PHOSPHATASE"/>
    <property type="match status" value="1"/>
</dbReference>
<dbReference type="AlphaFoldDB" id="A0A3B5YSI3"/>
<dbReference type="Gramene" id="TraesCAD_scaffold_077732_01G000200.1">
    <property type="protein sequence ID" value="TraesCAD_scaffold_077732_01G000200.1"/>
    <property type="gene ID" value="TraesCAD_scaffold_077732_01G000200"/>
</dbReference>
<organism evidence="2">
    <name type="scientific">Triticum aestivum</name>
    <name type="common">Wheat</name>
    <dbReference type="NCBI Taxonomy" id="4565"/>
    <lineage>
        <taxon>Eukaryota</taxon>
        <taxon>Viridiplantae</taxon>
        <taxon>Streptophyta</taxon>
        <taxon>Embryophyta</taxon>
        <taxon>Tracheophyta</taxon>
        <taxon>Spermatophyta</taxon>
        <taxon>Magnoliopsida</taxon>
        <taxon>Liliopsida</taxon>
        <taxon>Poales</taxon>
        <taxon>Poaceae</taxon>
        <taxon>BOP clade</taxon>
        <taxon>Pooideae</taxon>
        <taxon>Triticodae</taxon>
        <taxon>Triticeae</taxon>
        <taxon>Triticinae</taxon>
        <taxon>Triticum</taxon>
    </lineage>
</organism>
<dbReference type="PANTHER" id="PTHR36807:SF2">
    <property type="entry name" value="PHOSPHOGLYCOLATE PHOSPHATASE"/>
    <property type="match status" value="1"/>
</dbReference>
<dbReference type="Gramene" id="TraesJUL1B03G00217740.1">
    <property type="protein sequence ID" value="TraesJUL1B03G00217740.1"/>
    <property type="gene ID" value="TraesJUL1B03G00217740"/>
</dbReference>
<dbReference type="Gramene" id="TraesCLE_scaffold_082041_01G000100.1">
    <property type="protein sequence ID" value="TraesCLE_scaffold_082041_01G000100.1"/>
    <property type="gene ID" value="TraesCLE_scaffold_082041_01G000100"/>
</dbReference>
<protein>
    <submittedName>
        <fullName evidence="2">Uncharacterized protein</fullName>
    </submittedName>
</protein>
<gene>
    <name evidence="2" type="primary">LOC123109961</name>
</gene>
<dbReference type="Gramene" id="TraesCS1B03G0239100.1">
    <property type="protein sequence ID" value="TraesCS1B03G0239100.1.CDS"/>
    <property type="gene ID" value="TraesCS1B03G0239100"/>
</dbReference>
<dbReference type="OrthoDB" id="2020436at2759"/>
<dbReference type="Gramene" id="TraesCS1B02G089900.1">
    <property type="protein sequence ID" value="TraesCS1B02G089900.1"/>
    <property type="gene ID" value="TraesCS1B02G089900"/>
</dbReference>
<dbReference type="Gramene" id="TraesMAC1B03G00221190.1">
    <property type="protein sequence ID" value="TraesMAC1B03G00221190.1"/>
    <property type="gene ID" value="TraesMAC1B03G00221190"/>
</dbReference>
<dbReference type="Gramene" id="TraesNOR1B03G00222220.1">
    <property type="protein sequence ID" value="TraesNOR1B03G00222220.1"/>
    <property type="gene ID" value="TraesNOR1B03G00222220"/>
</dbReference>
<keyword evidence="3" id="KW-1185">Reference proteome</keyword>
<evidence type="ECO:0000256" key="1">
    <source>
        <dbReference type="SAM" id="MobiDB-lite"/>
    </source>
</evidence>
<dbReference type="Gramene" id="TraesSTA1B03G00217200.1">
    <property type="protein sequence ID" value="TraesSTA1B03G00217200.1"/>
    <property type="gene ID" value="TraesSTA1B03G00217200"/>
</dbReference>
<evidence type="ECO:0000313" key="2">
    <source>
        <dbReference type="EnsemblPlants" id="TraesCS1B02G089900.1"/>
    </source>
</evidence>
<dbReference type="Gramene" id="TraesSYM1B03G00224070.1">
    <property type="protein sequence ID" value="TraesSYM1B03G00224070.1"/>
    <property type="gene ID" value="TraesSYM1B03G00224070"/>
</dbReference>
<dbReference type="OMA" id="CMEDTDS"/>
<dbReference type="Gramene" id="TraesROB_scaffold_060877_01G000100.1">
    <property type="protein sequence ID" value="TraesROB_scaffold_060877_01G000100.1"/>
    <property type="gene ID" value="TraesROB_scaffold_060877_01G000100"/>
</dbReference>
<dbReference type="Proteomes" id="UP000019116">
    <property type="component" value="Chromosome 1B"/>
</dbReference>
<proteinExistence type="predicted"/>
<dbReference type="InterPro" id="IPR022552">
    <property type="entry name" value="UPF_Ycf55"/>
</dbReference>
<accession>A0A3B5YSI3</accession>
<dbReference type="EnsemblPlants" id="TraesCS1B02G089900.1">
    <property type="protein sequence ID" value="TraesCS1B02G089900.1"/>
    <property type="gene ID" value="TraesCS1B02G089900"/>
</dbReference>
<dbReference type="Gramene" id="TraesARI1B03G00222460.1">
    <property type="protein sequence ID" value="TraesARI1B03G00222460.1"/>
    <property type="gene ID" value="TraesARI1B03G00222460"/>
</dbReference>
<reference evidence="2" key="1">
    <citation type="submission" date="2018-08" db="EMBL/GenBank/DDBJ databases">
        <authorList>
            <person name="Rossello M."/>
        </authorList>
    </citation>
    <scope>NUCLEOTIDE SEQUENCE [LARGE SCALE GENOMIC DNA]</scope>
    <source>
        <strain evidence="2">cv. Chinese Spring</strain>
    </source>
</reference>
<evidence type="ECO:0000313" key="3">
    <source>
        <dbReference type="Proteomes" id="UP000019116"/>
    </source>
</evidence>
<dbReference type="STRING" id="4565.A0A3B5YSI3"/>
<dbReference type="Pfam" id="PF12452">
    <property type="entry name" value="DUF3685"/>
    <property type="match status" value="2"/>
</dbReference>
<reference evidence="2" key="2">
    <citation type="submission" date="2018-10" db="UniProtKB">
        <authorList>
            <consortium name="EnsemblPlants"/>
        </authorList>
    </citation>
    <scope>IDENTIFICATION</scope>
</reference>